<name>A0A1G6H7F4_9BACT</name>
<proteinExistence type="inferred from homology"/>
<dbReference type="PANTHER" id="PTHR42964:SF1">
    <property type="entry name" value="POLYKETIDE BIOSYNTHESIS ENOYL-COA HYDRATASE PKSH-RELATED"/>
    <property type="match status" value="1"/>
</dbReference>
<evidence type="ECO:0000256" key="1">
    <source>
        <dbReference type="ARBA" id="ARBA00005254"/>
    </source>
</evidence>
<dbReference type="GO" id="GO:0003824">
    <property type="term" value="F:catalytic activity"/>
    <property type="evidence" value="ECO:0007669"/>
    <property type="project" value="UniProtKB-ARBA"/>
</dbReference>
<dbReference type="Pfam" id="PF00378">
    <property type="entry name" value="ECH_1"/>
    <property type="match status" value="1"/>
</dbReference>
<dbReference type="Gene3D" id="3.90.226.10">
    <property type="entry name" value="2-enoyl-CoA Hydratase, Chain A, domain 1"/>
    <property type="match status" value="1"/>
</dbReference>
<dbReference type="Gene3D" id="1.10.12.10">
    <property type="entry name" value="Lyase 2-enoyl-coa Hydratase, Chain A, domain 2"/>
    <property type="match status" value="1"/>
</dbReference>
<dbReference type="STRING" id="1640674.SAMN05216323_100720"/>
<accession>A0A1G6H7F4</accession>
<dbReference type="PANTHER" id="PTHR42964">
    <property type="entry name" value="ENOYL-COA HYDRATASE"/>
    <property type="match status" value="1"/>
</dbReference>
<dbReference type="InterPro" id="IPR014748">
    <property type="entry name" value="Enoyl-CoA_hydra_C"/>
</dbReference>
<comment type="similarity">
    <text evidence="1">Belongs to the enoyl-CoA hydratase/isomerase family.</text>
</comment>
<dbReference type="InterPro" id="IPR051683">
    <property type="entry name" value="Enoyl-CoA_Hydratase/Isomerase"/>
</dbReference>
<sequence length="265" mass="29056">MDTILEKELKGSVYTLWMNEPSSRNALSPAMVTELTHEIDYVINTTEIRVLVIRGRGDGFCSGANLASFSKSGNPGMELEVLRESRALANMFCQLNALPKPVVCVVHGYAYGGAIGLIAASDYILADPSTMMSFSEVKLGLVPATIMPYVAQRMNEGKMRELMLTGRRFNAEDAIDFGLISEVTPSISIPEKLTDLLGSLLEGAPLAQGICKTLILETRCNHSFHNMVDHTSTVLAEMRAGDEAKEGIAAFLEKRKAKFNRRHEL</sequence>
<dbReference type="OrthoDB" id="9775794at2"/>
<dbReference type="InterPro" id="IPR001753">
    <property type="entry name" value="Enoyl-CoA_hydra/iso"/>
</dbReference>
<protein>
    <submittedName>
        <fullName evidence="2">Methylglutaconyl-CoA hydratase</fullName>
    </submittedName>
</protein>
<dbReference type="Proteomes" id="UP000199452">
    <property type="component" value="Unassembled WGS sequence"/>
</dbReference>
<dbReference type="CDD" id="cd06558">
    <property type="entry name" value="crotonase-like"/>
    <property type="match status" value="1"/>
</dbReference>
<dbReference type="InterPro" id="IPR029045">
    <property type="entry name" value="ClpP/crotonase-like_dom_sf"/>
</dbReference>
<dbReference type="SUPFAM" id="SSF52096">
    <property type="entry name" value="ClpP/crotonase"/>
    <property type="match status" value="1"/>
</dbReference>
<organism evidence="2 3">
    <name type="scientific">Williamwhitmania taraxaci</name>
    <dbReference type="NCBI Taxonomy" id="1640674"/>
    <lineage>
        <taxon>Bacteria</taxon>
        <taxon>Pseudomonadati</taxon>
        <taxon>Bacteroidota</taxon>
        <taxon>Bacteroidia</taxon>
        <taxon>Bacteroidales</taxon>
        <taxon>Williamwhitmaniaceae</taxon>
        <taxon>Williamwhitmania</taxon>
    </lineage>
</organism>
<keyword evidence="3" id="KW-1185">Reference proteome</keyword>
<dbReference type="GO" id="GO:0008300">
    <property type="term" value="P:isoprenoid catabolic process"/>
    <property type="evidence" value="ECO:0007669"/>
    <property type="project" value="TreeGrafter"/>
</dbReference>
<gene>
    <name evidence="2" type="ORF">SAMN05216323_100720</name>
</gene>
<dbReference type="RefSeq" id="WP_092435645.1">
    <property type="nucleotide sequence ID" value="NZ_FMYP01000007.1"/>
</dbReference>
<evidence type="ECO:0000313" key="3">
    <source>
        <dbReference type="Proteomes" id="UP000199452"/>
    </source>
</evidence>
<reference evidence="2 3" key="1">
    <citation type="submission" date="2016-09" db="EMBL/GenBank/DDBJ databases">
        <authorList>
            <person name="Capua I."/>
            <person name="De Benedictis P."/>
            <person name="Joannis T."/>
            <person name="Lombin L.H."/>
            <person name="Cattoli G."/>
        </authorList>
    </citation>
    <scope>NUCLEOTIDE SEQUENCE [LARGE SCALE GENOMIC DNA]</scope>
    <source>
        <strain evidence="2 3">A7P-90m</strain>
    </source>
</reference>
<evidence type="ECO:0000313" key="2">
    <source>
        <dbReference type="EMBL" id="SDB89366.1"/>
    </source>
</evidence>
<dbReference type="AlphaFoldDB" id="A0A1G6H7F4"/>
<dbReference type="EMBL" id="FMYP01000007">
    <property type="protein sequence ID" value="SDB89366.1"/>
    <property type="molecule type" value="Genomic_DNA"/>
</dbReference>